<evidence type="ECO:0008006" key="8">
    <source>
        <dbReference type="Google" id="ProtNLM"/>
    </source>
</evidence>
<dbReference type="InterPro" id="IPR014755">
    <property type="entry name" value="Cu-Rt/internalin_Ig-like"/>
</dbReference>
<keyword evidence="7" id="KW-1185">Reference proteome</keyword>
<evidence type="ECO:0000259" key="2">
    <source>
        <dbReference type="Pfam" id="PF13205"/>
    </source>
</evidence>
<dbReference type="Pfam" id="PF13205">
    <property type="entry name" value="Big_5"/>
    <property type="match status" value="2"/>
</dbReference>
<evidence type="ECO:0000313" key="6">
    <source>
        <dbReference type="Proteomes" id="UP000430634"/>
    </source>
</evidence>
<reference evidence="4" key="1">
    <citation type="journal article" date="2014" name="Int. J. Syst. Evol. Microbiol.">
        <title>Complete genome of a new Firmicutes species belonging to the dominant human colonic microbiota ('Ruminococcus bicirculans') reveals two chromosomes and a selective capacity to utilize plant glucans.</title>
        <authorList>
            <consortium name="NISC Comparative Sequencing Program"/>
            <person name="Wegmann U."/>
            <person name="Louis P."/>
            <person name="Goesmann A."/>
            <person name="Henrissat B."/>
            <person name="Duncan S.H."/>
            <person name="Flint H.J."/>
        </authorList>
    </citation>
    <scope>NUCLEOTIDE SEQUENCE</scope>
    <source>
        <strain evidence="4">CGMCC 1.15931</strain>
    </source>
</reference>
<dbReference type="Proteomes" id="UP000430634">
    <property type="component" value="Unassembled WGS sequence"/>
</dbReference>
<dbReference type="InterPro" id="IPR032812">
    <property type="entry name" value="SbsA_Ig"/>
</dbReference>
<sequence>MPADLIRPTLLSATPADDSNAVARGASIELTFSEALRAGTGKFYITNGATQTSFGADGQPKVRIVQATETRVIDVNDTSQVTIVGNKVIINPTADLKAGTGYSVVIDPGALKDLAGNGYTGLLDANRLNFKTVATSAPTAAVTGPIAFSADTGASAVDLVTNTAAQTISGHYAGTLAAGDTVQVSLDNGATWQLAAAADGAWSLAATLTASGTVQARVVNGALASPALTQAYMLDQGQPVLAALHLEGFDGAGATLTVAFSERVASLDGAAFDIAGGILTDLASNDGGLTWTGTFTTTAAGGSIALRAEGAFDVAGNAVQDGGAGAGFGGLAIGLAHDTGRYDDDLVTAVGSGQAIRIVHDASLATGDTVQVAIDGGAWRTATLDGGTWVLEGVDLAGAGTGTIVARVIDAAGAQKTIAASHYRIDTTASSGALQGAALTLDDAGNSGSLQDDVTNIARAGVTVHLANRTGFQAGDILEVRVAGSGAAYGSYAITAADLDTDGTLNFASMAIVPTGELPGGAHALFLRLTDIAGNAIDSAPLLTVTLDTVAPTLADTAPAEGATAGNGLDKIVLGFDENVVIASDAAFVLVSSRGDRQEFTGGSPAAQYDGASNTLTLDLHHALDEDATYTLTTVAALADDAGNAGWQMGAALLHFATAGGAVVIPATPTVALHQDTGSRSGGAGERLDRVTNDRQLDVGKLQPGGSWEYSLDGGVHWTTGSGTSITLPQQSHTYGAGDIVVRQYSGPAHAGTASGEATMGAFTIDVAPPRSTIDYSSFNFEGNGSNVSFYGSIIRNSGDDIVEYTVDGGAHWTRASDDNHGKIEIANANVPAGGAVGIQLSDAAGNLSTNIDGATSVYIGDGKDGNFTVKAGMALFAQGGNDTISISGTNIARIDGGNGTDTLRFTAGLSLDLDRYEDIITHIERVNLGTGGSTASTLRLSADAVEDVTGHHTLTILGDAYDRVQLVGDDWDFEGLSGGYKVWSDDDVTVLVGLSVQVIPLG</sequence>
<accession>A0A6I3T0S4</accession>
<feature type="domain" description="SbsA Ig-like" evidence="2">
    <location>
        <begin position="548"/>
        <end position="657"/>
    </location>
</feature>
<evidence type="ECO:0000313" key="7">
    <source>
        <dbReference type="Proteomes" id="UP000622638"/>
    </source>
</evidence>
<protein>
    <recommendedName>
        <fullName evidence="8">SbsA Ig-like domain-containing protein</fullName>
    </recommendedName>
</protein>
<comment type="caution">
    <text evidence="5">The sequence shown here is derived from an EMBL/GenBank/DDBJ whole genome shotgun (WGS) entry which is preliminary data.</text>
</comment>
<dbReference type="EMBL" id="BMKG01000003">
    <property type="protein sequence ID" value="GGB91484.1"/>
    <property type="molecule type" value="Genomic_DNA"/>
</dbReference>
<reference evidence="4" key="4">
    <citation type="submission" date="2024-05" db="EMBL/GenBank/DDBJ databases">
        <authorList>
            <person name="Sun Q."/>
            <person name="Zhou Y."/>
        </authorList>
    </citation>
    <scope>NUCLEOTIDE SEQUENCE</scope>
    <source>
        <strain evidence="4">CGMCC 1.15931</strain>
    </source>
</reference>
<dbReference type="InterPro" id="IPR044048">
    <property type="entry name" value="Big_12"/>
</dbReference>
<feature type="domain" description="Bacterial Ig-like" evidence="3">
    <location>
        <begin position="253"/>
        <end position="320"/>
    </location>
</feature>
<organism evidence="5 6">
    <name type="scientific">Pseudoduganella buxea</name>
    <dbReference type="NCBI Taxonomy" id="1949069"/>
    <lineage>
        <taxon>Bacteria</taxon>
        <taxon>Pseudomonadati</taxon>
        <taxon>Pseudomonadota</taxon>
        <taxon>Betaproteobacteria</taxon>
        <taxon>Burkholderiales</taxon>
        <taxon>Oxalobacteraceae</taxon>
        <taxon>Telluria group</taxon>
        <taxon>Pseudoduganella</taxon>
    </lineage>
</organism>
<dbReference type="AlphaFoldDB" id="A0A6I3T0S4"/>
<name>A0A6I3T0S4_9BURK</name>
<evidence type="ECO:0000313" key="5">
    <source>
        <dbReference type="EMBL" id="MTV55033.1"/>
    </source>
</evidence>
<dbReference type="Pfam" id="PF19078">
    <property type="entry name" value="Big_12"/>
    <property type="match status" value="1"/>
</dbReference>
<gene>
    <name evidence="4" type="ORF">GCM10011572_11920</name>
    <name evidence="5" type="ORF">GM672_20080</name>
</gene>
<dbReference type="EMBL" id="WNKZ01000069">
    <property type="protein sequence ID" value="MTV55033.1"/>
    <property type="molecule type" value="Genomic_DNA"/>
</dbReference>
<feature type="domain" description="SbsA Ig-like" evidence="2">
    <location>
        <begin position="6"/>
        <end position="132"/>
    </location>
</feature>
<dbReference type="OrthoDB" id="8730513at2"/>
<dbReference type="InterPro" id="IPR013783">
    <property type="entry name" value="Ig-like_fold"/>
</dbReference>
<evidence type="ECO:0000313" key="4">
    <source>
        <dbReference type="EMBL" id="GGB91484.1"/>
    </source>
</evidence>
<reference evidence="7" key="2">
    <citation type="journal article" date="2019" name="Int. J. Syst. Evol. Microbiol.">
        <title>The Global Catalogue of Microorganisms (GCM) 10K type strain sequencing project: providing services to taxonomists for standard genome sequencing and annotation.</title>
        <authorList>
            <consortium name="The Broad Institute Genomics Platform"/>
            <consortium name="The Broad Institute Genome Sequencing Center for Infectious Disease"/>
            <person name="Wu L."/>
            <person name="Ma J."/>
        </authorList>
    </citation>
    <scope>NUCLEOTIDE SEQUENCE [LARGE SCALE GENOMIC DNA]</scope>
    <source>
        <strain evidence="7">CGMCC 1.15931</strain>
    </source>
</reference>
<proteinExistence type="predicted"/>
<reference evidence="5 6" key="3">
    <citation type="submission" date="2019-11" db="EMBL/GenBank/DDBJ databases">
        <title>Type strains purchased from KCTC, JCM and DSMZ.</title>
        <authorList>
            <person name="Lu H."/>
        </authorList>
    </citation>
    <scope>NUCLEOTIDE SEQUENCE [LARGE SCALE GENOMIC DNA]</scope>
    <source>
        <strain evidence="5 6">KCTC 52429</strain>
    </source>
</reference>
<dbReference type="RefSeq" id="WP_155472313.1">
    <property type="nucleotide sequence ID" value="NZ_BMKG01000003.1"/>
</dbReference>
<evidence type="ECO:0000256" key="1">
    <source>
        <dbReference type="ARBA" id="ARBA00022729"/>
    </source>
</evidence>
<dbReference type="Gene3D" id="2.60.40.1220">
    <property type="match status" value="1"/>
</dbReference>
<dbReference type="Gene3D" id="2.60.40.10">
    <property type="entry name" value="Immunoglobulins"/>
    <property type="match status" value="3"/>
</dbReference>
<dbReference type="Proteomes" id="UP000622638">
    <property type="component" value="Unassembled WGS sequence"/>
</dbReference>
<evidence type="ECO:0000259" key="3">
    <source>
        <dbReference type="Pfam" id="PF19078"/>
    </source>
</evidence>
<keyword evidence="1" id="KW-0732">Signal</keyword>